<dbReference type="AlphaFoldDB" id="A0A2N9IHD5"/>
<feature type="compositionally biased region" description="Basic residues" evidence="1">
    <location>
        <begin position="1"/>
        <end position="20"/>
    </location>
</feature>
<sequence length="182" mass="19880">MNPPRHIHLRSGPPRPRHGSSRLPEAKKLAKFTYQKGRKLTKAHVVHLGCIKHLLSFDASLLGLRLDSVGPARHQSNPLGLIKAQSGPPRPRSSPPRSNMACLGSFKPALPQSGPLQSDMACLGSFEPALPRSGPPRSNMACLGSFELALFRSRLHQATPAELKNFLQETHQVWTLQQAISA</sequence>
<evidence type="ECO:0000313" key="2">
    <source>
        <dbReference type="EMBL" id="SPD23868.1"/>
    </source>
</evidence>
<feature type="region of interest" description="Disordered" evidence="1">
    <location>
        <begin position="1"/>
        <end position="24"/>
    </location>
</feature>
<organism evidence="2">
    <name type="scientific">Fagus sylvatica</name>
    <name type="common">Beechnut</name>
    <dbReference type="NCBI Taxonomy" id="28930"/>
    <lineage>
        <taxon>Eukaryota</taxon>
        <taxon>Viridiplantae</taxon>
        <taxon>Streptophyta</taxon>
        <taxon>Embryophyta</taxon>
        <taxon>Tracheophyta</taxon>
        <taxon>Spermatophyta</taxon>
        <taxon>Magnoliopsida</taxon>
        <taxon>eudicotyledons</taxon>
        <taxon>Gunneridae</taxon>
        <taxon>Pentapetalae</taxon>
        <taxon>rosids</taxon>
        <taxon>fabids</taxon>
        <taxon>Fagales</taxon>
        <taxon>Fagaceae</taxon>
        <taxon>Fagus</taxon>
    </lineage>
</organism>
<feature type="region of interest" description="Disordered" evidence="1">
    <location>
        <begin position="73"/>
        <end position="98"/>
    </location>
</feature>
<gene>
    <name evidence="2" type="ORF">FSB_LOCUS51750</name>
</gene>
<accession>A0A2N9IHD5</accession>
<dbReference type="EMBL" id="OIVN01005757">
    <property type="protein sequence ID" value="SPD23868.1"/>
    <property type="molecule type" value="Genomic_DNA"/>
</dbReference>
<name>A0A2N9IHD5_FAGSY</name>
<protein>
    <submittedName>
        <fullName evidence="2">Uncharacterized protein</fullName>
    </submittedName>
</protein>
<evidence type="ECO:0000256" key="1">
    <source>
        <dbReference type="SAM" id="MobiDB-lite"/>
    </source>
</evidence>
<reference evidence="2" key="1">
    <citation type="submission" date="2018-02" db="EMBL/GenBank/DDBJ databases">
        <authorList>
            <person name="Cohen D.B."/>
            <person name="Kent A.D."/>
        </authorList>
    </citation>
    <scope>NUCLEOTIDE SEQUENCE</scope>
</reference>
<proteinExistence type="predicted"/>